<dbReference type="SUPFAM" id="SSF48371">
    <property type="entry name" value="ARM repeat"/>
    <property type="match status" value="1"/>
</dbReference>
<keyword evidence="2" id="KW-0812">Transmembrane</keyword>
<feature type="transmembrane region" description="Helical" evidence="2">
    <location>
        <begin position="303"/>
        <end position="328"/>
    </location>
</feature>
<dbReference type="InterPro" id="IPR016024">
    <property type="entry name" value="ARM-type_fold"/>
</dbReference>
<feature type="transmembrane region" description="Helical" evidence="2">
    <location>
        <begin position="221"/>
        <end position="240"/>
    </location>
</feature>
<proteinExistence type="predicted"/>
<evidence type="ECO:0000256" key="2">
    <source>
        <dbReference type="SAM" id="Phobius"/>
    </source>
</evidence>
<dbReference type="Proteomes" id="UP000053257">
    <property type="component" value="Unassembled WGS sequence"/>
</dbReference>
<feature type="transmembrane region" description="Helical" evidence="2">
    <location>
        <begin position="147"/>
        <end position="170"/>
    </location>
</feature>
<dbReference type="Pfam" id="PF20153">
    <property type="entry name" value="DUF6535"/>
    <property type="match status" value="1"/>
</dbReference>
<feature type="transmembrane region" description="Helical" evidence="2">
    <location>
        <begin position="277"/>
        <end position="297"/>
    </location>
</feature>
<dbReference type="OrthoDB" id="3235960at2759"/>
<evidence type="ECO:0000256" key="1">
    <source>
        <dbReference type="SAM" id="MobiDB-lite"/>
    </source>
</evidence>
<evidence type="ECO:0000259" key="3">
    <source>
        <dbReference type="Pfam" id="PF20153"/>
    </source>
</evidence>
<dbReference type="HOGENOM" id="CLU_007328_2_0_1"/>
<gene>
    <name evidence="4" type="ORF">PHLGIDRAFT_109427</name>
</gene>
<feature type="compositionally biased region" description="Basic and acidic residues" evidence="1">
    <location>
        <begin position="21"/>
        <end position="31"/>
    </location>
</feature>
<keyword evidence="2" id="KW-1133">Transmembrane helix</keyword>
<dbReference type="EMBL" id="KN840571">
    <property type="protein sequence ID" value="KIP04511.1"/>
    <property type="molecule type" value="Genomic_DNA"/>
</dbReference>
<dbReference type="InterPro" id="IPR045338">
    <property type="entry name" value="DUF6535"/>
</dbReference>
<dbReference type="AlphaFoldDB" id="A0A0C3RU79"/>
<protein>
    <recommendedName>
        <fullName evidence="3">DUF6535 domain-containing protein</fullName>
    </recommendedName>
</protein>
<name>A0A0C3RU79_PHLG1</name>
<accession>A0A0C3RU79</accession>
<keyword evidence="2" id="KW-0472">Membrane</keyword>
<evidence type="ECO:0000313" key="5">
    <source>
        <dbReference type="Proteomes" id="UP000053257"/>
    </source>
</evidence>
<evidence type="ECO:0000313" key="4">
    <source>
        <dbReference type="EMBL" id="KIP04511.1"/>
    </source>
</evidence>
<dbReference type="STRING" id="745531.A0A0C3RU79"/>
<feature type="compositionally biased region" description="Polar residues" evidence="1">
    <location>
        <begin position="45"/>
        <end position="54"/>
    </location>
</feature>
<organism evidence="4 5">
    <name type="scientific">Phlebiopsis gigantea (strain 11061_1 CR5-6)</name>
    <name type="common">White-rot fungus</name>
    <name type="synonym">Peniophora gigantea</name>
    <dbReference type="NCBI Taxonomy" id="745531"/>
    <lineage>
        <taxon>Eukaryota</taxon>
        <taxon>Fungi</taxon>
        <taxon>Dikarya</taxon>
        <taxon>Basidiomycota</taxon>
        <taxon>Agaricomycotina</taxon>
        <taxon>Agaricomycetes</taxon>
        <taxon>Polyporales</taxon>
        <taxon>Phanerochaetaceae</taxon>
        <taxon>Phlebiopsis</taxon>
    </lineage>
</organism>
<feature type="domain" description="DUF6535" evidence="3">
    <location>
        <begin position="123"/>
        <end position="302"/>
    </location>
</feature>
<feature type="compositionally biased region" description="Basic and acidic residues" evidence="1">
    <location>
        <begin position="98"/>
        <end position="118"/>
    </location>
</feature>
<feature type="region of interest" description="Disordered" evidence="1">
    <location>
        <begin position="1"/>
        <end position="120"/>
    </location>
</feature>
<sequence>MEKRSAEHLSLPSLRLSAVTSERERHIAHDDGWEEIQEDVIAKRNVQSPITDSPQAVRVQQKDHAPSRVSKRSGSGMKQSRRKIAREPPQRSIHRSRTYHEPGDDRSERASLREKPKTTSDAWSKCNRVLKDHDAPMVAGWKEDIDTLLVFAGLFSAVLTAFIVESYTFLQPDPEGTSTNILREILVELRNTSSPQAAASVRSQFPFITPVTPSFAIRVNTMWFCSLVFSLSAASVGILVKQWLRDYSSRAGTSSREGARIRQFRHNGLVKWHVPEIIAALPLLLQWALGLFFIGLIDLLWSLNFIVAGIVTGFACTSLAFLAVTTILPTLWADCPHRSPQALAFYLIYKASARMGKWRRFKLWLVKLLHERKHSNWREREKHIVRTQEASNLDRQILADADALFMDDEILENVIKPCIEETTPAAAAECLLDILAHRADGMIDDLPSWKPSGFLESSVTTQLRLTVDILRRSIPSSDQERLMRMLRMLDRLCRAMPFELDHPDAKELYEQVYELVSALLSFNEDVVRRSAFSLLYTLFPRANASVRINAIGTSSPSVPW</sequence>
<reference evidence="4 5" key="1">
    <citation type="journal article" date="2014" name="PLoS Genet.">
        <title>Analysis of the Phlebiopsis gigantea genome, transcriptome and secretome provides insight into its pioneer colonization strategies of wood.</title>
        <authorList>
            <person name="Hori C."/>
            <person name="Ishida T."/>
            <person name="Igarashi K."/>
            <person name="Samejima M."/>
            <person name="Suzuki H."/>
            <person name="Master E."/>
            <person name="Ferreira P."/>
            <person name="Ruiz-Duenas F.J."/>
            <person name="Held B."/>
            <person name="Canessa P."/>
            <person name="Larrondo L.F."/>
            <person name="Schmoll M."/>
            <person name="Druzhinina I.S."/>
            <person name="Kubicek C.P."/>
            <person name="Gaskell J.A."/>
            <person name="Kersten P."/>
            <person name="St John F."/>
            <person name="Glasner J."/>
            <person name="Sabat G."/>
            <person name="Splinter BonDurant S."/>
            <person name="Syed K."/>
            <person name="Yadav J."/>
            <person name="Mgbeahuruike A.C."/>
            <person name="Kovalchuk A."/>
            <person name="Asiegbu F.O."/>
            <person name="Lackner G."/>
            <person name="Hoffmeister D."/>
            <person name="Rencoret J."/>
            <person name="Gutierrez A."/>
            <person name="Sun H."/>
            <person name="Lindquist E."/>
            <person name="Barry K."/>
            <person name="Riley R."/>
            <person name="Grigoriev I.V."/>
            <person name="Henrissat B."/>
            <person name="Kues U."/>
            <person name="Berka R.M."/>
            <person name="Martinez A.T."/>
            <person name="Covert S.F."/>
            <person name="Blanchette R.A."/>
            <person name="Cullen D."/>
        </authorList>
    </citation>
    <scope>NUCLEOTIDE SEQUENCE [LARGE SCALE GENOMIC DNA]</scope>
    <source>
        <strain evidence="4 5">11061_1 CR5-6</strain>
    </source>
</reference>
<keyword evidence="5" id="KW-1185">Reference proteome</keyword>